<protein>
    <recommendedName>
        <fullName evidence="4">Gag-pol polyprotein</fullName>
    </recommendedName>
</protein>
<proteinExistence type="predicted"/>
<accession>A0AAF0R740</accession>
<dbReference type="EMBL" id="CP133617">
    <property type="protein sequence ID" value="WMV32734.1"/>
    <property type="molecule type" value="Genomic_DNA"/>
</dbReference>
<name>A0AAF0R740_SOLVR</name>
<dbReference type="Proteomes" id="UP001234989">
    <property type="component" value="Chromosome 6"/>
</dbReference>
<sequence length="187" mass="21060">MEEENMNEGVPPQGPQDPQVPIDAGAMTNVEIRSALQVLTHAMTTQVNRDARTHVNSNVRVSPQEKAELATYQLKDVAQVISPRVEGMKDIRVNKSYIRGFECERVFGLRDKAWTLICKKERSELKERRNEGLVITESPCNVGSPKVIELEDAEGQSKKEMELTKGRIVELIGIPTYCAEWSFVVSF</sequence>
<evidence type="ECO:0000256" key="1">
    <source>
        <dbReference type="SAM" id="MobiDB-lite"/>
    </source>
</evidence>
<gene>
    <name evidence="2" type="ORF">MTR67_026119</name>
</gene>
<keyword evidence="3" id="KW-1185">Reference proteome</keyword>
<organism evidence="2 3">
    <name type="scientific">Solanum verrucosum</name>
    <dbReference type="NCBI Taxonomy" id="315347"/>
    <lineage>
        <taxon>Eukaryota</taxon>
        <taxon>Viridiplantae</taxon>
        <taxon>Streptophyta</taxon>
        <taxon>Embryophyta</taxon>
        <taxon>Tracheophyta</taxon>
        <taxon>Spermatophyta</taxon>
        <taxon>Magnoliopsida</taxon>
        <taxon>eudicotyledons</taxon>
        <taxon>Gunneridae</taxon>
        <taxon>Pentapetalae</taxon>
        <taxon>asterids</taxon>
        <taxon>lamiids</taxon>
        <taxon>Solanales</taxon>
        <taxon>Solanaceae</taxon>
        <taxon>Solanoideae</taxon>
        <taxon>Solaneae</taxon>
        <taxon>Solanum</taxon>
    </lineage>
</organism>
<dbReference type="AlphaFoldDB" id="A0AAF0R740"/>
<evidence type="ECO:0008006" key="4">
    <source>
        <dbReference type="Google" id="ProtNLM"/>
    </source>
</evidence>
<reference evidence="2" key="1">
    <citation type="submission" date="2023-08" db="EMBL/GenBank/DDBJ databases">
        <title>A de novo genome assembly of Solanum verrucosum Schlechtendal, a Mexican diploid species geographically isolated from the other diploid A-genome species in potato relatives.</title>
        <authorList>
            <person name="Hosaka K."/>
        </authorList>
    </citation>
    <scope>NUCLEOTIDE SEQUENCE</scope>
    <source>
        <tissue evidence="2">Young leaves</tissue>
    </source>
</reference>
<evidence type="ECO:0000313" key="2">
    <source>
        <dbReference type="EMBL" id="WMV32734.1"/>
    </source>
</evidence>
<feature type="region of interest" description="Disordered" evidence="1">
    <location>
        <begin position="1"/>
        <end position="22"/>
    </location>
</feature>
<evidence type="ECO:0000313" key="3">
    <source>
        <dbReference type="Proteomes" id="UP001234989"/>
    </source>
</evidence>